<feature type="transmembrane region" description="Helical" evidence="1">
    <location>
        <begin position="168"/>
        <end position="194"/>
    </location>
</feature>
<keyword evidence="1" id="KW-0472">Membrane</keyword>
<keyword evidence="3" id="KW-0482">Metalloprotease</keyword>
<keyword evidence="1" id="KW-1133">Transmembrane helix</keyword>
<feature type="domain" description="CAAX prenyl protease 2/Lysostaphin resistance protein A-like" evidence="2">
    <location>
        <begin position="147"/>
        <end position="233"/>
    </location>
</feature>
<gene>
    <name evidence="3" type="ORF">F9U64_14320</name>
</gene>
<dbReference type="GO" id="GO:0006508">
    <property type="term" value="P:proteolysis"/>
    <property type="evidence" value="ECO:0007669"/>
    <property type="project" value="UniProtKB-KW"/>
</dbReference>
<feature type="transmembrane region" description="Helical" evidence="1">
    <location>
        <begin position="206"/>
        <end position="231"/>
    </location>
</feature>
<evidence type="ECO:0000259" key="2">
    <source>
        <dbReference type="Pfam" id="PF02517"/>
    </source>
</evidence>
<dbReference type="GO" id="GO:0008237">
    <property type="term" value="F:metallopeptidase activity"/>
    <property type="evidence" value="ECO:0007669"/>
    <property type="project" value="UniProtKB-KW"/>
</dbReference>
<dbReference type="AlphaFoldDB" id="A0A7C8GSA3"/>
<accession>A0A7C8GSA3</accession>
<protein>
    <submittedName>
        <fullName evidence="3">CPBP family intramembrane metalloprotease</fullName>
    </submittedName>
</protein>
<feature type="transmembrane region" description="Helical" evidence="1">
    <location>
        <begin position="45"/>
        <end position="65"/>
    </location>
</feature>
<dbReference type="Proteomes" id="UP000480246">
    <property type="component" value="Unassembled WGS sequence"/>
</dbReference>
<comment type="caution">
    <text evidence="3">The sequence shown here is derived from an EMBL/GenBank/DDBJ whole genome shotgun (WGS) entry which is preliminary data.</text>
</comment>
<feature type="transmembrane region" description="Helical" evidence="1">
    <location>
        <begin position="6"/>
        <end position="24"/>
    </location>
</feature>
<dbReference type="GO" id="GO:0004175">
    <property type="term" value="F:endopeptidase activity"/>
    <property type="evidence" value="ECO:0007669"/>
    <property type="project" value="UniProtKB-ARBA"/>
</dbReference>
<keyword evidence="1" id="KW-0812">Transmembrane</keyword>
<keyword evidence="3" id="KW-0378">Hydrolase</keyword>
<dbReference type="Pfam" id="PF02517">
    <property type="entry name" value="Rce1-like"/>
    <property type="match status" value="1"/>
</dbReference>
<dbReference type="GO" id="GO:0080120">
    <property type="term" value="P:CAAX-box protein maturation"/>
    <property type="evidence" value="ECO:0007669"/>
    <property type="project" value="UniProtKB-ARBA"/>
</dbReference>
<feature type="transmembrane region" description="Helical" evidence="1">
    <location>
        <begin position="85"/>
        <end position="106"/>
    </location>
</feature>
<evidence type="ECO:0000313" key="4">
    <source>
        <dbReference type="Proteomes" id="UP000480246"/>
    </source>
</evidence>
<dbReference type="EMBL" id="WEID01000071">
    <property type="protein sequence ID" value="KAB8130295.1"/>
    <property type="molecule type" value="Genomic_DNA"/>
</dbReference>
<evidence type="ECO:0000313" key="3">
    <source>
        <dbReference type="EMBL" id="KAB8130295.1"/>
    </source>
</evidence>
<organism evidence="3 4">
    <name type="scientific">Gracilibacillus oryzae</name>
    <dbReference type="NCBI Taxonomy" id="1672701"/>
    <lineage>
        <taxon>Bacteria</taxon>
        <taxon>Bacillati</taxon>
        <taxon>Bacillota</taxon>
        <taxon>Bacilli</taxon>
        <taxon>Bacillales</taxon>
        <taxon>Bacillaceae</taxon>
        <taxon>Gracilibacillus</taxon>
    </lineage>
</organism>
<dbReference type="InterPro" id="IPR003675">
    <property type="entry name" value="Rce1/LyrA-like_dom"/>
</dbReference>
<dbReference type="OrthoDB" id="2357478at2"/>
<reference evidence="3 4" key="1">
    <citation type="submission" date="2019-10" db="EMBL/GenBank/DDBJ databases">
        <title>Gracilibacillus sp. nov. isolated from rice seeds.</title>
        <authorList>
            <person name="He S."/>
        </authorList>
    </citation>
    <scope>NUCLEOTIDE SEQUENCE [LARGE SCALE GENOMIC DNA]</scope>
    <source>
        <strain evidence="3 4">TD8</strain>
    </source>
</reference>
<keyword evidence="3" id="KW-0645">Protease</keyword>
<evidence type="ECO:0000256" key="1">
    <source>
        <dbReference type="SAM" id="Phobius"/>
    </source>
</evidence>
<dbReference type="RefSeq" id="WP_153404894.1">
    <property type="nucleotide sequence ID" value="NZ_ML762434.1"/>
</dbReference>
<keyword evidence="4" id="KW-1185">Reference proteome</keyword>
<name>A0A7C8GSA3_9BACI</name>
<sequence length="239" mass="27484">MDLIIWLLLLFLLFYEPVIGYFDYQKFKKRVKTDQNARMKYYNQVMIALWVPTFVILLLIFFTELTFRDIGLALPTINTEPLGTWLTYVGLGSGISYIVIVLYFIIGYQFSNKIKQEFSQKQKAGLENSVIAPLLPVTEREKKRWNYVSVTAGLTEEVIYRGFTIYALAYLFPSLSIWAIILFASLIFGLAHTYQGFVMGVVRTSLFGVLFCIIYISTGSIIPLIILHFLVDYIAKLGE</sequence>
<proteinExistence type="predicted"/>